<dbReference type="InterPro" id="IPR049625">
    <property type="entry name" value="Glyco_transf_61_cat"/>
</dbReference>
<dbReference type="GO" id="GO:0016763">
    <property type="term" value="F:pentosyltransferase activity"/>
    <property type="evidence" value="ECO:0007669"/>
    <property type="project" value="UniProtKB-ARBA"/>
</dbReference>
<keyword evidence="4" id="KW-0325">Glycoprotein</keyword>
<keyword evidence="7" id="KW-1185">Reference proteome</keyword>
<keyword evidence="2" id="KW-0328">Glycosyltransferase</keyword>
<reference evidence="6 7" key="1">
    <citation type="journal article" date="2024" name="Plant J.">
        <title>Genome sequences and population genomics reveal climatic adaptation and genomic divergence between two closely related sweetgum species.</title>
        <authorList>
            <person name="Xu W.Q."/>
            <person name="Ren C.Q."/>
            <person name="Zhang X.Y."/>
            <person name="Comes H.P."/>
            <person name="Liu X.H."/>
            <person name="Li Y.G."/>
            <person name="Kettle C.J."/>
            <person name="Jalonen R."/>
            <person name="Gaisberger H."/>
            <person name="Ma Y.Z."/>
            <person name="Qiu Y.X."/>
        </authorList>
    </citation>
    <scope>NUCLEOTIDE SEQUENCE [LARGE SCALE GENOMIC DNA]</scope>
    <source>
        <strain evidence="6">Hangzhou</strain>
    </source>
</reference>
<evidence type="ECO:0000256" key="3">
    <source>
        <dbReference type="ARBA" id="ARBA00022679"/>
    </source>
</evidence>
<evidence type="ECO:0000313" key="6">
    <source>
        <dbReference type="EMBL" id="KAK9269591.1"/>
    </source>
</evidence>
<keyword evidence="3" id="KW-0808">Transferase</keyword>
<evidence type="ECO:0000256" key="4">
    <source>
        <dbReference type="ARBA" id="ARBA00023180"/>
    </source>
</evidence>
<gene>
    <name evidence="6" type="ORF">L1049_001367</name>
</gene>
<evidence type="ECO:0000256" key="1">
    <source>
        <dbReference type="ARBA" id="ARBA00004323"/>
    </source>
</evidence>
<dbReference type="GO" id="GO:0000139">
    <property type="term" value="C:Golgi membrane"/>
    <property type="evidence" value="ECO:0007669"/>
    <property type="project" value="UniProtKB-SubCell"/>
</dbReference>
<proteinExistence type="predicted"/>
<dbReference type="Proteomes" id="UP001415857">
    <property type="component" value="Unassembled WGS sequence"/>
</dbReference>
<dbReference type="EMBL" id="JBBPBK010000015">
    <property type="protein sequence ID" value="KAK9269591.1"/>
    <property type="molecule type" value="Genomic_DNA"/>
</dbReference>
<evidence type="ECO:0000259" key="5">
    <source>
        <dbReference type="Pfam" id="PF04577"/>
    </source>
</evidence>
<accession>A0AAP0NC97</accession>
<name>A0AAP0NC97_LIQFO</name>
<dbReference type="PANTHER" id="PTHR20961:SF108">
    <property type="entry name" value="GLYCOSYLTRANSFERASE"/>
    <property type="match status" value="1"/>
</dbReference>
<protein>
    <recommendedName>
        <fullName evidence="5">Glycosyltransferase 61 catalytic domain-containing protein</fullName>
    </recommendedName>
</protein>
<organism evidence="6 7">
    <name type="scientific">Liquidambar formosana</name>
    <name type="common">Formosan gum</name>
    <dbReference type="NCBI Taxonomy" id="63359"/>
    <lineage>
        <taxon>Eukaryota</taxon>
        <taxon>Viridiplantae</taxon>
        <taxon>Streptophyta</taxon>
        <taxon>Embryophyta</taxon>
        <taxon>Tracheophyta</taxon>
        <taxon>Spermatophyta</taxon>
        <taxon>Magnoliopsida</taxon>
        <taxon>eudicotyledons</taxon>
        <taxon>Gunneridae</taxon>
        <taxon>Pentapetalae</taxon>
        <taxon>Saxifragales</taxon>
        <taxon>Altingiaceae</taxon>
        <taxon>Liquidambar</taxon>
    </lineage>
</organism>
<dbReference type="Pfam" id="PF04577">
    <property type="entry name" value="Glyco_transf_61"/>
    <property type="match status" value="1"/>
</dbReference>
<sequence>MAKEWTRLQVIGATSVTCLFLLPLFYASFFASNGNPFADSWKDHLSSWRGKNGATKIDRGEEEKEPLEFLLRRLVRGEDRTQLEATGFSCHSDLHSEVCVSNKPVRIDNHAMTVYIPSNETETAPQMKRMVQPYARKEDDTAMKAVTPVQILHTNISPPACHFTHDVPAVIFSSGGFTGNIFHEFNEIIIPLFITCHHFKSHLKFVITDFKPWWVRKFNRILTHLSSYDVINPTRDGNVHCFPGAVIGLKYHDNLAFNATDIPGGYSMFDFKQFLKKAYNLKLTKVLKIEKPVLMLLSRNESRRFLNEDEMVGMMEELGFRVIVTMANMTSDLDKFSNVVNSCSVLVGAHGAGLTNGVFLPAGAVMVQVVPLGLDWASATYYGGSAGEMGVQYLEYKIEPEESSLIDSYGRDHPVITDPASIFLKGYYAARAMYVDGQDLKVNLVRFRETLVEAIKLLGYSPLLN</sequence>
<dbReference type="PANTHER" id="PTHR20961">
    <property type="entry name" value="GLYCOSYLTRANSFERASE"/>
    <property type="match status" value="1"/>
</dbReference>
<comment type="subcellular location">
    <subcellularLocation>
        <location evidence="1">Golgi apparatus membrane</location>
        <topology evidence="1">Single-pass type II membrane protein</topology>
    </subcellularLocation>
</comment>
<dbReference type="AlphaFoldDB" id="A0AAP0NC97"/>
<dbReference type="InterPro" id="IPR007657">
    <property type="entry name" value="Glycosyltransferase_61"/>
</dbReference>
<comment type="caution">
    <text evidence="6">The sequence shown here is derived from an EMBL/GenBank/DDBJ whole genome shotgun (WGS) entry which is preliminary data.</text>
</comment>
<evidence type="ECO:0000313" key="7">
    <source>
        <dbReference type="Proteomes" id="UP001415857"/>
    </source>
</evidence>
<evidence type="ECO:0000256" key="2">
    <source>
        <dbReference type="ARBA" id="ARBA00022676"/>
    </source>
</evidence>
<feature type="domain" description="Glycosyltransferase 61 catalytic" evidence="5">
    <location>
        <begin position="251"/>
        <end position="367"/>
    </location>
</feature>